<keyword evidence="13" id="KW-1185">Reference proteome</keyword>
<evidence type="ECO:0000256" key="7">
    <source>
        <dbReference type="ARBA" id="ARBA00023242"/>
    </source>
</evidence>
<feature type="domain" description="Pre-mRNA-splicing factor Syf1/CRNKL1-like C-terminal HAT-repeats" evidence="10">
    <location>
        <begin position="405"/>
        <end position="551"/>
    </location>
</feature>
<dbReference type="PANTHER" id="PTHR11246">
    <property type="entry name" value="PRE-MRNA SPLICING FACTOR"/>
    <property type="match status" value="1"/>
</dbReference>
<keyword evidence="5" id="KW-0677">Repeat</keyword>
<dbReference type="InterPro" id="IPR003107">
    <property type="entry name" value="HAT"/>
</dbReference>
<evidence type="ECO:0000259" key="10">
    <source>
        <dbReference type="Pfam" id="PF23231"/>
    </source>
</evidence>
<organism evidence="12 13">
    <name type="scientific">Dunaliella salina</name>
    <name type="common">Green alga</name>
    <name type="synonym">Protococcus salinus</name>
    <dbReference type="NCBI Taxonomy" id="3046"/>
    <lineage>
        <taxon>Eukaryota</taxon>
        <taxon>Viridiplantae</taxon>
        <taxon>Chlorophyta</taxon>
        <taxon>core chlorophytes</taxon>
        <taxon>Chlorophyceae</taxon>
        <taxon>CS clade</taxon>
        <taxon>Chlamydomonadales</taxon>
        <taxon>Dunaliellaceae</taxon>
        <taxon>Dunaliella</taxon>
    </lineage>
</organism>
<keyword evidence="3" id="KW-0507">mRNA processing</keyword>
<evidence type="ECO:0000313" key="12">
    <source>
        <dbReference type="EMBL" id="KAF5830373.1"/>
    </source>
</evidence>
<dbReference type="InterPro" id="IPR011990">
    <property type="entry name" value="TPR-like_helical_dom_sf"/>
</dbReference>
<name>A0ABQ7G6Y9_DUNSA</name>
<proteinExistence type="inferred from homology"/>
<dbReference type="PANTHER" id="PTHR11246:SF5">
    <property type="entry name" value="PRE-MRNA-SPLICING FACTOR SYF1"/>
    <property type="match status" value="1"/>
</dbReference>
<dbReference type="InterPro" id="IPR055430">
    <property type="entry name" value="HAT_Syf1_CNRKL1_C"/>
</dbReference>
<feature type="compositionally biased region" description="Gly residues" evidence="8">
    <location>
        <begin position="802"/>
        <end position="811"/>
    </location>
</feature>
<accession>A0ABQ7G6Y9</accession>
<evidence type="ECO:0000259" key="11">
    <source>
        <dbReference type="Pfam" id="PF23233"/>
    </source>
</evidence>
<protein>
    <submittedName>
        <fullName evidence="12">Protein prenylyltransferase</fullName>
    </submittedName>
</protein>
<dbReference type="Pfam" id="PF23220">
    <property type="entry name" value="HAT_Syf1_M"/>
    <property type="match status" value="1"/>
</dbReference>
<dbReference type="InterPro" id="IPR056350">
    <property type="entry name" value="HAT_Syf1_central"/>
</dbReference>
<evidence type="ECO:0000256" key="5">
    <source>
        <dbReference type="ARBA" id="ARBA00022737"/>
    </source>
</evidence>
<sequence length="904" mass="102674">MRPLSPYEARAPKSDGAGVIDDLMPSQEDLLYEEELLRNPYALKMWVRYIQARQDAPAKRRYLLYERALKSLPGSYKLWYAYLRERRTATRGMRIDHPAVASLNNTYERALVSMHKMPRIWLDYLELLVEQKFVTKARRTFDRALAALPITQHDRVWVLYLPGVPVDTAIRVYRRYLKLEPEHAEEYIAYLKAKNRWGEAAQKLAELLNDDTFRSLEGKSKHQMWLELCDIITKHPKDVQEMKVEAILRGGIRKFTDEVGRLWTSLADFYIRHGMFERARDVYEEGMNAVVTVHDFSLIFDALTQFEESLLSAKMEALGMDDEPEQAQDDDGTDFLLKDDGNDIDLRLARLEHLMTRRPELLSSVVLRQNPHNVAEWHKRVKLFVGNPTRQILTYTEAVKTVDIEKALGKPHSLWCAFAKFYEHHGDVGNARVIFEKAVQVPFKYVDDLAQVWCEWAEMELRHQNFRRALDLVKRATTMPPGRAHSRMTVEEERQLPVQQRLYKSLKLWMFATDLEESLGTVESTQAAYDRIMELRIATPQVILNYGAFLQRYVKNNAFVCRYGGKKLERARDLFEHALSMAPPEESKPLYLEYALLEERYGLAKHCMEVYERASKSVPKAERMSIYDIYIAKASEFFSIGKHCMEVYKRAPEAVPKSERTSIYDIYVARASEFFGIDKIDRARAIFVHASTLANPRVDHKFWLDWKQFEVAHGNEDTFREMLRIQRSVAASYSHTQVQSVMDTVRVAESMRERAAAGQPMDAMAALEAEANASMSADAAAAEKSRALPGFVSAGVIQQGQQQGGPGGKGGVAANPEELDIDMDGGGEEQDTRAGSVGAAGAQQGNGEAGEGGGGEDEDGADVQVKAVPASVYGNLASAVGDKREEEGGMQGAMERLKKRRVGQ</sequence>
<feature type="domain" description="Pre-mRNA-splicing factor Syf1/CRNKL1-like C-terminal HAT-repeats" evidence="10">
    <location>
        <begin position="557"/>
        <end position="640"/>
    </location>
</feature>
<evidence type="ECO:0000256" key="4">
    <source>
        <dbReference type="ARBA" id="ARBA00022728"/>
    </source>
</evidence>
<dbReference type="SMART" id="SM00386">
    <property type="entry name" value="HAT"/>
    <property type="match status" value="10"/>
</dbReference>
<dbReference type="Pfam" id="PF23231">
    <property type="entry name" value="HAT_Syf1_CNRKL1_C"/>
    <property type="match status" value="3"/>
</dbReference>
<keyword evidence="4" id="KW-0747">Spliceosome</keyword>
<evidence type="ECO:0000259" key="9">
    <source>
        <dbReference type="Pfam" id="PF23220"/>
    </source>
</evidence>
<evidence type="ECO:0000256" key="8">
    <source>
        <dbReference type="SAM" id="MobiDB-lite"/>
    </source>
</evidence>
<feature type="domain" description="Pre-mRNA-splicing factor Syf1-like N-terminal HAT-repeats" evidence="11">
    <location>
        <begin position="28"/>
        <end position="182"/>
    </location>
</feature>
<feature type="region of interest" description="Disordered" evidence="8">
    <location>
        <begin position="798"/>
        <end position="904"/>
    </location>
</feature>
<feature type="domain" description="Pre-mRNA-splicing factor Syf1/CRNKL1-like C-terminal HAT-repeats" evidence="10">
    <location>
        <begin position="679"/>
        <end position="770"/>
    </location>
</feature>
<feature type="compositionally biased region" description="Low complexity" evidence="8">
    <location>
        <begin position="834"/>
        <end position="846"/>
    </location>
</feature>
<evidence type="ECO:0000256" key="2">
    <source>
        <dbReference type="ARBA" id="ARBA00008644"/>
    </source>
</evidence>
<reference evidence="12" key="1">
    <citation type="submission" date="2017-08" db="EMBL/GenBank/DDBJ databases">
        <authorList>
            <person name="Polle J.E."/>
            <person name="Barry K."/>
            <person name="Cushman J."/>
            <person name="Schmutz J."/>
            <person name="Tran D."/>
            <person name="Hathwaick L.T."/>
            <person name="Yim W.C."/>
            <person name="Jenkins J."/>
            <person name="Mckie-Krisberg Z.M."/>
            <person name="Prochnik S."/>
            <person name="Lindquist E."/>
            <person name="Dockter R.B."/>
            <person name="Adam C."/>
            <person name="Molina H."/>
            <person name="Bunkerborg J."/>
            <person name="Jin E."/>
            <person name="Buchheim M."/>
            <person name="Magnuson J."/>
        </authorList>
    </citation>
    <scope>NUCLEOTIDE SEQUENCE</scope>
    <source>
        <strain evidence="12">CCAP 19/18</strain>
    </source>
</reference>
<gene>
    <name evidence="12" type="ORF">DUNSADRAFT_14670</name>
</gene>
<comment type="similarity">
    <text evidence="2">Belongs to the crooked-neck family.</text>
</comment>
<evidence type="ECO:0000256" key="3">
    <source>
        <dbReference type="ARBA" id="ARBA00022664"/>
    </source>
</evidence>
<keyword evidence="7" id="KW-0539">Nucleus</keyword>
<dbReference type="Proteomes" id="UP000815325">
    <property type="component" value="Unassembled WGS sequence"/>
</dbReference>
<evidence type="ECO:0000256" key="6">
    <source>
        <dbReference type="ARBA" id="ARBA00023187"/>
    </source>
</evidence>
<feature type="domain" description="Pre-mRNA-splicing factor SYF1 central HAT repeats" evidence="9">
    <location>
        <begin position="185"/>
        <end position="402"/>
    </location>
</feature>
<evidence type="ECO:0000256" key="1">
    <source>
        <dbReference type="ARBA" id="ARBA00004123"/>
    </source>
</evidence>
<dbReference type="InterPro" id="IPR055433">
    <property type="entry name" value="HAT_Syf1-like_N"/>
</dbReference>
<keyword evidence="6" id="KW-0508">mRNA splicing</keyword>
<dbReference type="SUPFAM" id="SSF48452">
    <property type="entry name" value="TPR-like"/>
    <property type="match status" value="5"/>
</dbReference>
<evidence type="ECO:0000313" key="13">
    <source>
        <dbReference type="Proteomes" id="UP000815325"/>
    </source>
</evidence>
<dbReference type="Pfam" id="PF23233">
    <property type="entry name" value="HAT_Syf1_CNRKL1_N"/>
    <property type="match status" value="1"/>
</dbReference>
<dbReference type="InterPro" id="IPR045075">
    <property type="entry name" value="Syf1-like"/>
</dbReference>
<comment type="subcellular location">
    <subcellularLocation>
        <location evidence="1">Nucleus</location>
    </subcellularLocation>
</comment>
<dbReference type="EMBL" id="MU070049">
    <property type="protein sequence ID" value="KAF5830373.1"/>
    <property type="molecule type" value="Genomic_DNA"/>
</dbReference>
<feature type="compositionally biased region" description="Acidic residues" evidence="8">
    <location>
        <begin position="817"/>
        <end position="829"/>
    </location>
</feature>
<comment type="caution">
    <text evidence="12">The sequence shown here is derived from an EMBL/GenBank/DDBJ whole genome shotgun (WGS) entry which is preliminary data.</text>
</comment>
<dbReference type="Gene3D" id="1.25.40.10">
    <property type="entry name" value="Tetratricopeptide repeat domain"/>
    <property type="match status" value="3"/>
</dbReference>